<reference evidence="2" key="2">
    <citation type="submission" date="2015-01" db="EMBL/GenBank/DDBJ databases">
        <title>Evolutionary Origins and Diversification of the Mycorrhizal Mutualists.</title>
        <authorList>
            <consortium name="DOE Joint Genome Institute"/>
            <consortium name="Mycorrhizal Genomics Consortium"/>
            <person name="Kohler A."/>
            <person name="Kuo A."/>
            <person name="Nagy L.G."/>
            <person name="Floudas D."/>
            <person name="Copeland A."/>
            <person name="Barry K.W."/>
            <person name="Cichocki N."/>
            <person name="Veneault-Fourrey C."/>
            <person name="LaButti K."/>
            <person name="Lindquist E.A."/>
            <person name="Lipzen A."/>
            <person name="Lundell T."/>
            <person name="Morin E."/>
            <person name="Murat C."/>
            <person name="Riley R."/>
            <person name="Ohm R."/>
            <person name="Sun H."/>
            <person name="Tunlid A."/>
            <person name="Henrissat B."/>
            <person name="Grigoriev I.V."/>
            <person name="Hibbett D.S."/>
            <person name="Martin F."/>
        </authorList>
    </citation>
    <scope>NUCLEOTIDE SEQUENCE [LARGE SCALE GENOMIC DNA]</scope>
    <source>
        <strain evidence="2">441</strain>
    </source>
</reference>
<dbReference type="Proteomes" id="UP000054018">
    <property type="component" value="Unassembled WGS sequence"/>
</dbReference>
<organism evidence="1 2">
    <name type="scientific">Pisolithus microcarpus 441</name>
    <dbReference type="NCBI Taxonomy" id="765257"/>
    <lineage>
        <taxon>Eukaryota</taxon>
        <taxon>Fungi</taxon>
        <taxon>Dikarya</taxon>
        <taxon>Basidiomycota</taxon>
        <taxon>Agaricomycotina</taxon>
        <taxon>Agaricomycetes</taxon>
        <taxon>Agaricomycetidae</taxon>
        <taxon>Boletales</taxon>
        <taxon>Sclerodermatineae</taxon>
        <taxon>Pisolithaceae</taxon>
        <taxon>Pisolithus</taxon>
    </lineage>
</organism>
<dbReference type="HOGENOM" id="CLU_1005154_0_0_1"/>
<accession>A0A0C9YT77</accession>
<dbReference type="PROSITE" id="PS51257">
    <property type="entry name" value="PROKAR_LIPOPROTEIN"/>
    <property type="match status" value="1"/>
</dbReference>
<name>A0A0C9YT77_9AGAM</name>
<reference evidence="1 2" key="1">
    <citation type="submission" date="2014-04" db="EMBL/GenBank/DDBJ databases">
        <authorList>
            <consortium name="DOE Joint Genome Institute"/>
            <person name="Kuo A."/>
            <person name="Kohler A."/>
            <person name="Costa M.D."/>
            <person name="Nagy L.G."/>
            <person name="Floudas D."/>
            <person name="Copeland A."/>
            <person name="Barry K.W."/>
            <person name="Cichocki N."/>
            <person name="Veneault-Fourrey C."/>
            <person name="LaButti K."/>
            <person name="Lindquist E.A."/>
            <person name="Lipzen A."/>
            <person name="Lundell T."/>
            <person name="Morin E."/>
            <person name="Murat C."/>
            <person name="Sun H."/>
            <person name="Tunlid A."/>
            <person name="Henrissat B."/>
            <person name="Grigoriev I.V."/>
            <person name="Hibbett D.S."/>
            <person name="Martin F."/>
            <person name="Nordberg H.P."/>
            <person name="Cantor M.N."/>
            <person name="Hua S.X."/>
        </authorList>
    </citation>
    <scope>NUCLEOTIDE SEQUENCE [LARGE SCALE GENOMIC DNA]</scope>
    <source>
        <strain evidence="1 2">441</strain>
    </source>
</reference>
<sequence>MIRANLQMRVTNNFQAMAPPELCLNVCCIIMSCMNPARLIDDHLLVLALTDCKGLELVSAPLRSVTSVFSRPGSARANHYSQSLTLGCSPCPLTTTATIRSVIDGTMHLKFGPKNEYTLRCIHIRRHPRRGSSINFLLELYFGCRNLRDCSRGRWCFSVAKGRSVLRIWSSRENKLALLLFSSNRSLALQGLAEPLIRFSSFFAPTRRSLSQAGQTSQYPPVCPTPRARRVLDADLFGAQPTLTAQLDPLGPGFGPENLPVFTQTPRSPHQAFFTFQ</sequence>
<keyword evidence="2" id="KW-1185">Reference proteome</keyword>
<proteinExistence type="predicted"/>
<dbReference type="OrthoDB" id="10623856at2759"/>
<gene>
    <name evidence="1" type="ORF">PISMIDRAFT_533170</name>
</gene>
<dbReference type="AlphaFoldDB" id="A0A0C9YT77"/>
<evidence type="ECO:0000313" key="2">
    <source>
        <dbReference type="Proteomes" id="UP000054018"/>
    </source>
</evidence>
<protein>
    <submittedName>
        <fullName evidence="1">Uncharacterized protein</fullName>
    </submittedName>
</protein>
<evidence type="ECO:0000313" key="1">
    <source>
        <dbReference type="EMBL" id="KIK11088.1"/>
    </source>
</evidence>
<dbReference type="EMBL" id="KN834303">
    <property type="protein sequence ID" value="KIK11088.1"/>
    <property type="molecule type" value="Genomic_DNA"/>
</dbReference>